<feature type="transmembrane region" description="Helical" evidence="1">
    <location>
        <begin position="145"/>
        <end position="168"/>
    </location>
</feature>
<comment type="caution">
    <text evidence="2">The sequence shown here is derived from an EMBL/GenBank/DDBJ whole genome shotgun (WGS) entry which is preliminary data.</text>
</comment>
<reference evidence="2 3" key="1">
    <citation type="journal article" date="2020" name="ISME J.">
        <title>Uncovering the hidden diversity of litter-decomposition mechanisms in mushroom-forming fungi.</title>
        <authorList>
            <person name="Floudas D."/>
            <person name="Bentzer J."/>
            <person name="Ahren D."/>
            <person name="Johansson T."/>
            <person name="Persson P."/>
            <person name="Tunlid A."/>
        </authorList>
    </citation>
    <scope>NUCLEOTIDE SEQUENCE [LARGE SCALE GENOMIC DNA]</scope>
    <source>
        <strain evidence="2 3">CBS 661.87</strain>
    </source>
</reference>
<dbReference type="Proteomes" id="UP000565441">
    <property type="component" value="Unassembled WGS sequence"/>
</dbReference>
<dbReference type="InterPro" id="IPR036822">
    <property type="entry name" value="CutC-like_dom_sf"/>
</dbReference>
<organism evidence="2 3">
    <name type="scientific">Tricholomella constricta</name>
    <dbReference type="NCBI Taxonomy" id="117010"/>
    <lineage>
        <taxon>Eukaryota</taxon>
        <taxon>Fungi</taxon>
        <taxon>Dikarya</taxon>
        <taxon>Basidiomycota</taxon>
        <taxon>Agaricomycotina</taxon>
        <taxon>Agaricomycetes</taxon>
        <taxon>Agaricomycetidae</taxon>
        <taxon>Agaricales</taxon>
        <taxon>Tricholomatineae</taxon>
        <taxon>Lyophyllaceae</taxon>
        <taxon>Tricholomella</taxon>
    </lineage>
</organism>
<evidence type="ECO:0000313" key="2">
    <source>
        <dbReference type="EMBL" id="KAF5385066.1"/>
    </source>
</evidence>
<dbReference type="SUPFAM" id="SSF110395">
    <property type="entry name" value="CutC-like"/>
    <property type="match status" value="1"/>
</dbReference>
<dbReference type="OrthoDB" id="7392499at2759"/>
<keyword evidence="1" id="KW-0472">Membrane</keyword>
<keyword evidence="1" id="KW-0812">Transmembrane</keyword>
<dbReference type="Gene3D" id="3.20.20.380">
    <property type="entry name" value="Copper homeostasis (CutC) domain"/>
    <property type="match status" value="1"/>
</dbReference>
<name>A0A8H5HK74_9AGAR</name>
<accession>A0A8H5HK74</accession>
<keyword evidence="3" id="KW-1185">Reference proteome</keyword>
<gene>
    <name evidence="2" type="ORF">D9615_001252</name>
</gene>
<sequence>MKVNVWRDLASRSDMHNDEHSGQGELVPEALSTLESLFRTTKELIEDEPWGLSILPGSGINPKTVGPVLDALLPLGLREIHLSAGNWTEGGMSYKREGMSMGIGGDGDWGVWMTDGQKVRETSTMELNTSPIVLSFITIEMPPEIWWSNAFFFLSVHVAAVLGAIYWPPHAVPRATLILSFVVWQLGTFGYAATRGLFYSHIGWIFFKPKYERLELVDRDDLLGDPGMDITSRWIFLPSNPHPVVRFQHAYYGNVPNYMW</sequence>
<feature type="transmembrane region" description="Helical" evidence="1">
    <location>
        <begin position="188"/>
        <end position="207"/>
    </location>
</feature>
<dbReference type="AlphaFoldDB" id="A0A8H5HK74"/>
<evidence type="ECO:0000313" key="3">
    <source>
        <dbReference type="Proteomes" id="UP000565441"/>
    </source>
</evidence>
<protein>
    <submittedName>
        <fullName evidence="2">Uncharacterized protein</fullName>
    </submittedName>
</protein>
<evidence type="ECO:0000256" key="1">
    <source>
        <dbReference type="SAM" id="Phobius"/>
    </source>
</evidence>
<keyword evidence="1" id="KW-1133">Transmembrane helix</keyword>
<proteinExistence type="predicted"/>
<dbReference type="EMBL" id="JAACJP010000004">
    <property type="protein sequence ID" value="KAF5385066.1"/>
    <property type="molecule type" value="Genomic_DNA"/>
</dbReference>